<evidence type="ECO:0000313" key="3">
    <source>
        <dbReference type="EMBL" id="KAK1380003.1"/>
    </source>
</evidence>
<reference evidence="3" key="2">
    <citation type="submission" date="2023-05" db="EMBL/GenBank/DDBJ databases">
        <authorList>
            <person name="Schelkunov M.I."/>
        </authorList>
    </citation>
    <scope>NUCLEOTIDE SEQUENCE</scope>
    <source>
        <strain evidence="3">Hsosn_3</strain>
        <tissue evidence="3">Leaf</tissue>
    </source>
</reference>
<accession>A0AAD8I753</accession>
<evidence type="ECO:0000313" key="4">
    <source>
        <dbReference type="Proteomes" id="UP001237642"/>
    </source>
</evidence>
<name>A0AAD8I753_9APIA</name>
<dbReference type="EMBL" id="JAUIZM010000006">
    <property type="protein sequence ID" value="KAK1380003.1"/>
    <property type="molecule type" value="Genomic_DNA"/>
</dbReference>
<evidence type="ECO:0000256" key="1">
    <source>
        <dbReference type="SAM" id="MobiDB-lite"/>
    </source>
</evidence>
<reference evidence="3" key="1">
    <citation type="submission" date="2023-02" db="EMBL/GenBank/DDBJ databases">
        <title>Genome of toxic invasive species Heracleum sosnowskyi carries increased number of genes despite the absence of recent whole-genome duplications.</title>
        <authorList>
            <person name="Schelkunov M."/>
            <person name="Shtratnikova V."/>
            <person name="Makarenko M."/>
            <person name="Klepikova A."/>
            <person name="Omelchenko D."/>
            <person name="Novikova G."/>
            <person name="Obukhova E."/>
            <person name="Bogdanov V."/>
            <person name="Penin A."/>
            <person name="Logacheva M."/>
        </authorList>
    </citation>
    <scope>NUCLEOTIDE SEQUENCE</scope>
    <source>
        <strain evidence="3">Hsosn_3</strain>
        <tissue evidence="3">Leaf</tissue>
    </source>
</reference>
<keyword evidence="4" id="KW-1185">Reference proteome</keyword>
<gene>
    <name evidence="3" type="ORF">POM88_026747</name>
</gene>
<proteinExistence type="predicted"/>
<dbReference type="PANTHER" id="PTHR33345">
    <property type="entry name" value="ADAPTER PROTEIN, PUTATIVE-RELATED"/>
    <property type="match status" value="1"/>
</dbReference>
<feature type="compositionally biased region" description="Basic and acidic residues" evidence="1">
    <location>
        <begin position="153"/>
        <end position="162"/>
    </location>
</feature>
<feature type="region of interest" description="Disordered" evidence="1">
    <location>
        <begin position="103"/>
        <end position="218"/>
    </location>
</feature>
<sequence length="420" mass="47636">MEMEKNGLGTVSVEEKSGVGLPYAPVDWPNPGDVWTWKVGSRISADGFYRDRFIFLPKRLHQKGKRKYFDSKKIIVAYLQSEFPDTDVDAFFKSFTWKVPANFNTSSDKAQTTPRPINVQPRSKSEKVGEKKFRRRSWRLAMSKSSSKKRTRFSPEEVKDVIDLSSRSNGTGCESTADNSKSSSDSENIRASSSQNTGSQSSKSDVGPGNDESATSEEKMFEARNKLLLLLATDNHVLLSSIKLPEIMDLSSLLKTDPNIDANQHAILKLIDELPLAWKKFQENKKISEAANRFSEDLEINIACATKLENEYNESKGQGNVLHKELDSISLYMEKIDEQISALQSRRVDLAMTADVKKKVVHMLNSKQKQAAECLSKVVDEVEMGKKRRVEWELKKKMCEEQKAKILSKFDPLRDFFLQT</sequence>
<dbReference type="Proteomes" id="UP001237642">
    <property type="component" value="Unassembled WGS sequence"/>
</dbReference>
<feature type="compositionally biased region" description="Low complexity" evidence="1">
    <location>
        <begin position="174"/>
        <end position="204"/>
    </location>
</feature>
<dbReference type="AlphaFoldDB" id="A0AAD8I753"/>
<evidence type="ECO:0000259" key="2">
    <source>
        <dbReference type="Pfam" id="PF23299"/>
    </source>
</evidence>
<comment type="caution">
    <text evidence="3">The sequence shown here is derived from an EMBL/GenBank/DDBJ whole genome shotgun (WGS) entry which is preliminary data.</text>
</comment>
<dbReference type="InterPro" id="IPR055508">
    <property type="entry name" value="DUF7081"/>
</dbReference>
<feature type="compositionally biased region" description="Polar residues" evidence="1">
    <location>
        <begin position="103"/>
        <end position="115"/>
    </location>
</feature>
<dbReference type="PANTHER" id="PTHR33345:SF4">
    <property type="entry name" value="MBD DOMAIN-CONTAINING PROTEIN"/>
    <property type="match status" value="1"/>
</dbReference>
<protein>
    <recommendedName>
        <fullName evidence="2">DUF7081 domain-containing protein</fullName>
    </recommendedName>
</protein>
<organism evidence="3 4">
    <name type="scientific">Heracleum sosnowskyi</name>
    <dbReference type="NCBI Taxonomy" id="360622"/>
    <lineage>
        <taxon>Eukaryota</taxon>
        <taxon>Viridiplantae</taxon>
        <taxon>Streptophyta</taxon>
        <taxon>Embryophyta</taxon>
        <taxon>Tracheophyta</taxon>
        <taxon>Spermatophyta</taxon>
        <taxon>Magnoliopsida</taxon>
        <taxon>eudicotyledons</taxon>
        <taxon>Gunneridae</taxon>
        <taxon>Pentapetalae</taxon>
        <taxon>asterids</taxon>
        <taxon>campanulids</taxon>
        <taxon>Apiales</taxon>
        <taxon>Apiaceae</taxon>
        <taxon>Apioideae</taxon>
        <taxon>apioid superclade</taxon>
        <taxon>Tordylieae</taxon>
        <taxon>Tordyliinae</taxon>
        <taxon>Heracleum</taxon>
    </lineage>
</organism>
<dbReference type="Pfam" id="PF23299">
    <property type="entry name" value="DUF7081"/>
    <property type="match status" value="1"/>
</dbReference>
<feature type="domain" description="DUF7081" evidence="2">
    <location>
        <begin position="15"/>
        <end position="101"/>
    </location>
</feature>